<dbReference type="GO" id="GO:0070824">
    <property type="term" value="C:SHREC complex"/>
    <property type="evidence" value="ECO:0007669"/>
    <property type="project" value="InterPro"/>
</dbReference>
<dbReference type="STRING" id="535722.E4V344"/>
<evidence type="ECO:0000313" key="4">
    <source>
        <dbReference type="Proteomes" id="UP000002669"/>
    </source>
</evidence>
<reference evidence="4" key="1">
    <citation type="journal article" date="2012" name="MBio">
        <title>Comparative genome analysis of Trichophyton rubrum and related dermatophytes reveals candidate genes involved in infection.</title>
        <authorList>
            <person name="Martinez D.A."/>
            <person name="Oliver B.G."/>
            <person name="Graeser Y."/>
            <person name="Goldberg J.M."/>
            <person name="Li W."/>
            <person name="Martinez-Rossi N.M."/>
            <person name="Monod M."/>
            <person name="Shelest E."/>
            <person name="Barton R.C."/>
            <person name="Birch E."/>
            <person name="Brakhage A.A."/>
            <person name="Chen Z."/>
            <person name="Gurr S.J."/>
            <person name="Heiman D."/>
            <person name="Heitman J."/>
            <person name="Kosti I."/>
            <person name="Rossi A."/>
            <person name="Saif S."/>
            <person name="Samalova M."/>
            <person name="Saunders C.W."/>
            <person name="Shea T."/>
            <person name="Summerbell R.C."/>
            <person name="Xu J."/>
            <person name="Young S."/>
            <person name="Zeng Q."/>
            <person name="Birren B.W."/>
            <person name="Cuomo C.A."/>
            <person name="White T.C."/>
        </authorList>
    </citation>
    <scope>NUCLEOTIDE SEQUENCE [LARGE SCALE GENOMIC DNA]</scope>
    <source>
        <strain evidence="4">ATCC MYA-4604 / CBS 118893</strain>
    </source>
</reference>
<protein>
    <recommendedName>
        <fullName evidence="5">Cryptic loci regulator 2 N-terminal domain-containing protein</fullName>
    </recommendedName>
</protein>
<dbReference type="HOGENOM" id="CLU_012433_1_0_1"/>
<feature type="domain" description="Cryptic loci regulator 2 C-terminal" evidence="1">
    <location>
        <begin position="389"/>
        <end position="517"/>
    </location>
</feature>
<dbReference type="Pfam" id="PF16761">
    <property type="entry name" value="Clr2_transil"/>
    <property type="match status" value="1"/>
</dbReference>
<gene>
    <name evidence="3" type="ORF">MGYG_07425</name>
</gene>
<name>E4V344_ARTGP</name>
<dbReference type="VEuPathDB" id="FungiDB:MGYG_07425"/>
<proteinExistence type="predicted"/>
<dbReference type="InterPro" id="IPR038986">
    <property type="entry name" value="Clr2"/>
</dbReference>
<dbReference type="Proteomes" id="UP000002669">
    <property type="component" value="Unassembled WGS sequence"/>
</dbReference>
<evidence type="ECO:0008006" key="5">
    <source>
        <dbReference type="Google" id="ProtNLM"/>
    </source>
</evidence>
<dbReference type="Pfam" id="PF10383">
    <property type="entry name" value="Clr2"/>
    <property type="match status" value="1"/>
</dbReference>
<dbReference type="AlphaFoldDB" id="E4V344"/>
<dbReference type="OMA" id="AMTVMSS"/>
<keyword evidence="4" id="KW-1185">Reference proteome</keyword>
<dbReference type="PANTHER" id="PTHR38046">
    <property type="entry name" value="CRYPTIC LOCI REGULATOR 2"/>
    <property type="match status" value="1"/>
</dbReference>
<dbReference type="GO" id="GO:0031934">
    <property type="term" value="C:mating-type region heterochromatin"/>
    <property type="evidence" value="ECO:0007669"/>
    <property type="project" value="TreeGrafter"/>
</dbReference>
<dbReference type="GO" id="GO:0033553">
    <property type="term" value="C:rDNA heterochromatin"/>
    <property type="evidence" value="ECO:0007669"/>
    <property type="project" value="TreeGrafter"/>
</dbReference>
<dbReference type="GO" id="GO:0030466">
    <property type="term" value="P:silent mating-type cassette heterochromatin formation"/>
    <property type="evidence" value="ECO:0007669"/>
    <property type="project" value="TreeGrafter"/>
</dbReference>
<dbReference type="InterPro" id="IPR031915">
    <property type="entry name" value="Clr2_N"/>
</dbReference>
<evidence type="ECO:0000259" key="2">
    <source>
        <dbReference type="Pfam" id="PF16761"/>
    </source>
</evidence>
<feature type="domain" description="Cryptic loci regulator 2 N-terminal" evidence="2">
    <location>
        <begin position="64"/>
        <end position="126"/>
    </location>
</feature>
<evidence type="ECO:0000313" key="3">
    <source>
        <dbReference type="EMBL" id="EFR04418.1"/>
    </source>
</evidence>
<organism evidence="4">
    <name type="scientific">Arthroderma gypseum (strain ATCC MYA-4604 / CBS 118893)</name>
    <name type="common">Microsporum gypseum</name>
    <dbReference type="NCBI Taxonomy" id="535722"/>
    <lineage>
        <taxon>Eukaryota</taxon>
        <taxon>Fungi</taxon>
        <taxon>Dikarya</taxon>
        <taxon>Ascomycota</taxon>
        <taxon>Pezizomycotina</taxon>
        <taxon>Eurotiomycetes</taxon>
        <taxon>Eurotiomycetidae</taxon>
        <taxon>Onygenales</taxon>
        <taxon>Arthrodermataceae</taxon>
        <taxon>Nannizzia</taxon>
    </lineage>
</organism>
<dbReference type="InParanoid" id="E4V344"/>
<dbReference type="OrthoDB" id="438224at2759"/>
<dbReference type="GeneID" id="10025420"/>
<dbReference type="RefSeq" id="XP_003170181.1">
    <property type="nucleotide sequence ID" value="XM_003170133.1"/>
</dbReference>
<dbReference type="eggNOG" id="ENOG502SWDM">
    <property type="taxonomic scope" value="Eukaryota"/>
</dbReference>
<accession>E4V344</accession>
<evidence type="ECO:0000259" key="1">
    <source>
        <dbReference type="Pfam" id="PF10383"/>
    </source>
</evidence>
<dbReference type="InterPro" id="IPR018839">
    <property type="entry name" value="Tscrpt-silencing_Clr2_C"/>
</dbReference>
<dbReference type="EMBL" id="DS989828">
    <property type="protein sequence ID" value="EFR04418.1"/>
    <property type="molecule type" value="Genomic_DNA"/>
</dbReference>
<sequence length="703" mass="79691">MASQVYGVDQKGRVVVPINSFSDGDPSVWPLHSNCMETDPTVYLEKLGTQWMKARGECEQDTIYILDQLPEGYVYFARPRQSRPELVDKFLWGHPSGKYYFSPNRFWPHFIYLMNGGSEPCECEHCGPVRKVAIPREPSKPMARKRRPVGISRNALNDQIGLTRPQPSRPKRTGRKKFLAIDAEGNQDVFKEMVYRLNAEGTLNKPISEDSNMEWRAERKLIKHHLTRMRMQHSFFPRLGELVLWFTEPSGEIKFHWHTQTYQIYSAEEEKFMGIPKWCAGVVTQVPEQPLNLHDAIVETDKEHAVNMSGFRIELFPDPNSPDKSLSTQYKYVPLCQIRPLNFWSVYLQGIDPAKFHCSIPHALTIMSSFSMLDKYHFDGVWPTAYILCEGIYLGAELLIRGDGVRLMPLNQAGEIDVKRKVTDVLVIDTIELKLTKCDANLQSPFLCEAMAARLRGKVYTMDPELAFDPSTPMTEFEVSKSFECTGMREYGSWYPRYEPGHVAEVSLNRVIGRCFESEYMDVMFDNPALDIDIEGVTNGRLYGRETDDRIAPGKDWLLADYRLQQLALESLNGIEHSRYDDTRDPKMYRAIMNIINNEAVGADHRNSKIVRQLGRAYGGLIGSRSGYTAFDNAGKHSSMVATALGGGPAASYDNAGLIETSTNTGVDEADDGDEDSLREIAASTDSGDDVIAIPVPKRRRQM</sequence>
<dbReference type="PANTHER" id="PTHR38046:SF1">
    <property type="entry name" value="CRYPTIC LOCI REGULATOR 2"/>
    <property type="match status" value="1"/>
</dbReference>